<dbReference type="PANTHER" id="PTHR33169">
    <property type="entry name" value="PADR-FAMILY TRANSCRIPTIONAL REGULATOR"/>
    <property type="match status" value="1"/>
</dbReference>
<organism evidence="3 4">
    <name type="scientific">Lysinibacter cavernae</name>
    <dbReference type="NCBI Taxonomy" id="1640652"/>
    <lineage>
        <taxon>Bacteria</taxon>
        <taxon>Bacillati</taxon>
        <taxon>Actinomycetota</taxon>
        <taxon>Actinomycetes</taxon>
        <taxon>Micrococcales</taxon>
        <taxon>Microbacteriaceae</taxon>
        <taxon>Lysinibacter</taxon>
    </lineage>
</organism>
<name>A0A7X5R319_9MICO</name>
<feature type="region of interest" description="Disordered" evidence="1">
    <location>
        <begin position="136"/>
        <end position="180"/>
    </location>
</feature>
<sequence length="180" mass="18386">MDTTQLLKGVLDAAVLAVVSHEDGYGYDVVRRLRSAGLDNVGDASVYGTLRRLYTAGSLSTYVVASDGGPNRKYYSITSQGHHALAEQRITWAAFTQSLSALLNNAASQDAAGAPPSGAVSNGAALGNTALGNAALGDGTPHGAQRLDEYADPVPQPPASTIPAASEAARHSLTGADHDA</sequence>
<keyword evidence="4" id="KW-1185">Reference proteome</keyword>
<dbReference type="InterPro" id="IPR052509">
    <property type="entry name" value="Metal_resp_DNA-bind_regulator"/>
</dbReference>
<gene>
    <name evidence="3" type="ORF">FHX76_002645</name>
</gene>
<dbReference type="InterPro" id="IPR036388">
    <property type="entry name" value="WH-like_DNA-bd_sf"/>
</dbReference>
<reference evidence="3 4" key="1">
    <citation type="submission" date="2020-02" db="EMBL/GenBank/DDBJ databases">
        <title>Sequencing the genomes of 1000 actinobacteria strains.</title>
        <authorList>
            <person name="Klenk H.-P."/>
        </authorList>
    </citation>
    <scope>NUCLEOTIDE SEQUENCE [LARGE SCALE GENOMIC DNA]</scope>
    <source>
        <strain evidence="3 4">DSM 27960</strain>
    </source>
</reference>
<dbReference type="PANTHER" id="PTHR33169:SF14">
    <property type="entry name" value="TRANSCRIPTIONAL REGULATOR RV3488"/>
    <property type="match status" value="1"/>
</dbReference>
<comment type="caution">
    <text evidence="3">The sequence shown here is derived from an EMBL/GenBank/DDBJ whole genome shotgun (WGS) entry which is preliminary data.</text>
</comment>
<dbReference type="InterPro" id="IPR005149">
    <property type="entry name" value="Tscrpt_reg_PadR_N"/>
</dbReference>
<dbReference type="SUPFAM" id="SSF46785">
    <property type="entry name" value="Winged helix' DNA-binding domain"/>
    <property type="match status" value="1"/>
</dbReference>
<dbReference type="Gene3D" id="1.10.10.10">
    <property type="entry name" value="Winged helix-like DNA-binding domain superfamily/Winged helix DNA-binding domain"/>
    <property type="match status" value="1"/>
</dbReference>
<dbReference type="Proteomes" id="UP000541033">
    <property type="component" value="Unassembled WGS sequence"/>
</dbReference>
<evidence type="ECO:0000256" key="1">
    <source>
        <dbReference type="SAM" id="MobiDB-lite"/>
    </source>
</evidence>
<dbReference type="InterPro" id="IPR036390">
    <property type="entry name" value="WH_DNA-bd_sf"/>
</dbReference>
<dbReference type="Pfam" id="PF03551">
    <property type="entry name" value="PadR"/>
    <property type="match status" value="1"/>
</dbReference>
<evidence type="ECO:0000313" key="4">
    <source>
        <dbReference type="Proteomes" id="UP000541033"/>
    </source>
</evidence>
<evidence type="ECO:0000259" key="2">
    <source>
        <dbReference type="Pfam" id="PF03551"/>
    </source>
</evidence>
<protein>
    <submittedName>
        <fullName evidence="3">PadR family transcriptional regulator PadR</fullName>
    </submittedName>
</protein>
<feature type="domain" description="Transcription regulator PadR N-terminal" evidence="2">
    <location>
        <begin position="15"/>
        <end position="87"/>
    </location>
</feature>
<dbReference type="EMBL" id="JAAMOX010000002">
    <property type="protein sequence ID" value="NIH54749.1"/>
    <property type="molecule type" value="Genomic_DNA"/>
</dbReference>
<dbReference type="AlphaFoldDB" id="A0A7X5R319"/>
<accession>A0A7X5R319</accession>
<dbReference type="RefSeq" id="WP_386762460.1">
    <property type="nucleotide sequence ID" value="NZ_JAAMOX010000002.1"/>
</dbReference>
<evidence type="ECO:0000313" key="3">
    <source>
        <dbReference type="EMBL" id="NIH54749.1"/>
    </source>
</evidence>
<proteinExistence type="predicted"/>